<dbReference type="SUPFAM" id="SSF55729">
    <property type="entry name" value="Acyl-CoA N-acyltransferases (Nat)"/>
    <property type="match status" value="1"/>
</dbReference>
<dbReference type="InterPro" id="IPR000182">
    <property type="entry name" value="GNAT_dom"/>
</dbReference>
<evidence type="ECO:0000313" key="5">
    <source>
        <dbReference type="Proteomes" id="UP000293289"/>
    </source>
</evidence>
<dbReference type="PROSITE" id="PS51186">
    <property type="entry name" value="GNAT"/>
    <property type="match status" value="1"/>
</dbReference>
<comment type="caution">
    <text evidence="4">The sequence shown here is derived from an EMBL/GenBank/DDBJ whole genome shotgun (WGS) entry which is preliminary data.</text>
</comment>
<keyword evidence="1 4" id="KW-0808">Transferase</keyword>
<dbReference type="CDD" id="cd04301">
    <property type="entry name" value="NAT_SF"/>
    <property type="match status" value="1"/>
</dbReference>
<dbReference type="PANTHER" id="PTHR43877">
    <property type="entry name" value="AMINOALKYLPHOSPHONATE N-ACETYLTRANSFERASE-RELATED-RELATED"/>
    <property type="match status" value="1"/>
</dbReference>
<evidence type="ECO:0000256" key="1">
    <source>
        <dbReference type="ARBA" id="ARBA00022679"/>
    </source>
</evidence>
<accession>A0A4Q7MDE3</accession>
<dbReference type="PANTHER" id="PTHR43877:SF2">
    <property type="entry name" value="AMINOALKYLPHOSPHONATE N-ACETYLTRANSFERASE-RELATED"/>
    <property type="match status" value="1"/>
</dbReference>
<dbReference type="AlphaFoldDB" id="A0A4Q7MDE3"/>
<dbReference type="Pfam" id="PF13508">
    <property type="entry name" value="Acetyltransf_7"/>
    <property type="match status" value="1"/>
</dbReference>
<protein>
    <submittedName>
        <fullName evidence="4">Acetyltransferase (GNAT) family protein</fullName>
    </submittedName>
</protein>
<sequence length="197" mass="20907">MTSSSPAALEIGIEPAASADDGALVAAITELVNGVYVIAEAGLWVDGARRTDAREIAELVRWEELAVARIDGRLVGVVRVRALDGGTAEFGMLAADPARRGVGIGRALVAFAEAWAIGRGFGAMQLELLVPTSWEHPSKQLLHDWYSRIGYRVVRTSALGELYPELEPLLATSCDLVVYRKALEPGGAAMPPGSDPD</sequence>
<organism evidence="4 5">
    <name type="scientific">Agromyces ramosus</name>
    <dbReference type="NCBI Taxonomy" id="33879"/>
    <lineage>
        <taxon>Bacteria</taxon>
        <taxon>Bacillati</taxon>
        <taxon>Actinomycetota</taxon>
        <taxon>Actinomycetes</taxon>
        <taxon>Micrococcales</taxon>
        <taxon>Microbacteriaceae</taxon>
        <taxon>Agromyces</taxon>
    </lineage>
</organism>
<name>A0A4Q7MDE3_9MICO</name>
<dbReference type="Proteomes" id="UP000293289">
    <property type="component" value="Unassembled WGS sequence"/>
</dbReference>
<dbReference type="InterPro" id="IPR050832">
    <property type="entry name" value="Bact_Acetyltransf"/>
</dbReference>
<dbReference type="InterPro" id="IPR016181">
    <property type="entry name" value="Acyl_CoA_acyltransferase"/>
</dbReference>
<keyword evidence="5" id="KW-1185">Reference proteome</keyword>
<evidence type="ECO:0000313" key="4">
    <source>
        <dbReference type="EMBL" id="RZS65941.1"/>
    </source>
</evidence>
<gene>
    <name evidence="4" type="ORF">EV187_1650</name>
</gene>
<evidence type="ECO:0000256" key="2">
    <source>
        <dbReference type="ARBA" id="ARBA00023315"/>
    </source>
</evidence>
<dbReference type="GO" id="GO:0016747">
    <property type="term" value="F:acyltransferase activity, transferring groups other than amino-acyl groups"/>
    <property type="evidence" value="ECO:0007669"/>
    <property type="project" value="InterPro"/>
</dbReference>
<proteinExistence type="predicted"/>
<reference evidence="4 5" key="1">
    <citation type="submission" date="2019-02" db="EMBL/GenBank/DDBJ databases">
        <title>Genomic Encyclopedia of Type Strains, Phase IV (KMG-IV): sequencing the most valuable type-strain genomes for metagenomic binning, comparative biology and taxonomic classification.</title>
        <authorList>
            <person name="Goeker M."/>
        </authorList>
    </citation>
    <scope>NUCLEOTIDE SEQUENCE [LARGE SCALE GENOMIC DNA]</scope>
    <source>
        <strain evidence="4 5">DSM 43045</strain>
    </source>
</reference>
<evidence type="ECO:0000259" key="3">
    <source>
        <dbReference type="PROSITE" id="PS51186"/>
    </source>
</evidence>
<dbReference type="EMBL" id="SGWY01000002">
    <property type="protein sequence ID" value="RZS65941.1"/>
    <property type="molecule type" value="Genomic_DNA"/>
</dbReference>
<feature type="domain" description="N-acetyltransferase" evidence="3">
    <location>
        <begin position="11"/>
        <end position="184"/>
    </location>
</feature>
<dbReference type="RefSeq" id="WP_242609504.1">
    <property type="nucleotide sequence ID" value="NZ_SGWY01000002.1"/>
</dbReference>
<dbReference type="Gene3D" id="3.40.630.30">
    <property type="match status" value="1"/>
</dbReference>
<keyword evidence="2" id="KW-0012">Acyltransferase</keyword>